<evidence type="ECO:0000313" key="8">
    <source>
        <dbReference type="Proteomes" id="UP000306236"/>
    </source>
</evidence>
<feature type="transmembrane region" description="Helical" evidence="6">
    <location>
        <begin position="61"/>
        <end position="80"/>
    </location>
</feature>
<organism evidence="7 8">
    <name type="scientific">Lampropedia aestuarii</name>
    <dbReference type="NCBI Taxonomy" id="2562762"/>
    <lineage>
        <taxon>Bacteria</taxon>
        <taxon>Pseudomonadati</taxon>
        <taxon>Pseudomonadota</taxon>
        <taxon>Betaproteobacteria</taxon>
        <taxon>Burkholderiales</taxon>
        <taxon>Comamonadaceae</taxon>
        <taxon>Lampropedia</taxon>
    </lineage>
</organism>
<feature type="transmembrane region" description="Helical" evidence="6">
    <location>
        <begin position="31"/>
        <end position="49"/>
    </location>
</feature>
<evidence type="ECO:0000256" key="4">
    <source>
        <dbReference type="ARBA" id="ARBA00022989"/>
    </source>
</evidence>
<evidence type="ECO:0000256" key="3">
    <source>
        <dbReference type="ARBA" id="ARBA00022692"/>
    </source>
</evidence>
<dbReference type="Proteomes" id="UP000306236">
    <property type="component" value="Unassembled WGS sequence"/>
</dbReference>
<keyword evidence="3 6" id="KW-0812">Transmembrane</keyword>
<keyword evidence="5 6" id="KW-0472">Membrane</keyword>
<proteinExistence type="predicted"/>
<evidence type="ECO:0000256" key="5">
    <source>
        <dbReference type="ARBA" id="ARBA00023136"/>
    </source>
</evidence>
<dbReference type="AlphaFoldDB" id="A0A4S5BUE0"/>
<evidence type="ECO:0000256" key="1">
    <source>
        <dbReference type="ARBA" id="ARBA00004651"/>
    </source>
</evidence>
<dbReference type="Pfam" id="PF03788">
    <property type="entry name" value="LrgA"/>
    <property type="match status" value="1"/>
</dbReference>
<evidence type="ECO:0000256" key="6">
    <source>
        <dbReference type="SAM" id="Phobius"/>
    </source>
</evidence>
<dbReference type="RefSeq" id="WP_136404786.1">
    <property type="nucleotide sequence ID" value="NZ_SSWX01000001.1"/>
</dbReference>
<evidence type="ECO:0000256" key="2">
    <source>
        <dbReference type="ARBA" id="ARBA00022475"/>
    </source>
</evidence>
<keyword evidence="8" id="KW-1185">Reference proteome</keyword>
<keyword evidence="4 6" id="KW-1133">Transmembrane helix</keyword>
<protein>
    <submittedName>
        <fullName evidence="7">CidA/LrgA family protein</fullName>
    </submittedName>
</protein>
<evidence type="ECO:0000313" key="7">
    <source>
        <dbReference type="EMBL" id="THJ36527.1"/>
    </source>
</evidence>
<reference evidence="7 8" key="1">
    <citation type="submission" date="2019-04" db="EMBL/GenBank/DDBJ databases">
        <title>Lampropedia sp YIM MLB12 draf genome.</title>
        <authorList>
            <person name="Wang Y.-X."/>
        </authorList>
    </citation>
    <scope>NUCLEOTIDE SEQUENCE [LARGE SCALE GENOMIC DNA]</scope>
    <source>
        <strain evidence="7 8">YIM MLB12</strain>
    </source>
</reference>
<comment type="subcellular location">
    <subcellularLocation>
        <location evidence="1">Cell membrane</location>
        <topology evidence="1">Multi-pass membrane protein</topology>
    </subcellularLocation>
</comment>
<name>A0A4S5BUE0_9BURK</name>
<dbReference type="GO" id="GO:0005886">
    <property type="term" value="C:plasma membrane"/>
    <property type="evidence" value="ECO:0007669"/>
    <property type="project" value="UniProtKB-SubCell"/>
</dbReference>
<dbReference type="PANTHER" id="PTHR33931">
    <property type="entry name" value="HOLIN-LIKE PROTEIN CIDA-RELATED"/>
    <property type="match status" value="1"/>
</dbReference>
<dbReference type="OrthoDB" id="385012at2"/>
<accession>A0A4S5BUE0</accession>
<feature type="transmembrane region" description="Helical" evidence="6">
    <location>
        <begin position="86"/>
        <end position="109"/>
    </location>
</feature>
<gene>
    <name evidence="7" type="ORF">E8K88_01120</name>
</gene>
<sequence>MIAYAAVALALAGCLIAGSLLVQWIGLPVPGALLGMLVLLAVLLCLPRVPLALGRVSDWMLRNLVLWILPSALGVIAYGAALQAHWLPIVLASVIGTALTAAVTAWVFVAMLRLTGKTKPPAAQVNSVDSTKEQA</sequence>
<dbReference type="EMBL" id="SSWX01000001">
    <property type="protein sequence ID" value="THJ36527.1"/>
    <property type="molecule type" value="Genomic_DNA"/>
</dbReference>
<dbReference type="PANTHER" id="PTHR33931:SF2">
    <property type="entry name" value="HOLIN-LIKE PROTEIN CIDA"/>
    <property type="match status" value="1"/>
</dbReference>
<keyword evidence="2" id="KW-1003">Cell membrane</keyword>
<dbReference type="InterPro" id="IPR005538">
    <property type="entry name" value="LrgA/CidA"/>
</dbReference>
<comment type="caution">
    <text evidence="7">The sequence shown here is derived from an EMBL/GenBank/DDBJ whole genome shotgun (WGS) entry which is preliminary data.</text>
</comment>